<proteinExistence type="predicted"/>
<dbReference type="AlphaFoldDB" id="A0A1A9Z8S6"/>
<organism evidence="2 3">
    <name type="scientific">Glossina pallidipes</name>
    <name type="common">Tsetse fly</name>
    <dbReference type="NCBI Taxonomy" id="7398"/>
    <lineage>
        <taxon>Eukaryota</taxon>
        <taxon>Metazoa</taxon>
        <taxon>Ecdysozoa</taxon>
        <taxon>Arthropoda</taxon>
        <taxon>Hexapoda</taxon>
        <taxon>Insecta</taxon>
        <taxon>Pterygota</taxon>
        <taxon>Neoptera</taxon>
        <taxon>Endopterygota</taxon>
        <taxon>Diptera</taxon>
        <taxon>Brachycera</taxon>
        <taxon>Muscomorpha</taxon>
        <taxon>Hippoboscoidea</taxon>
        <taxon>Glossinidae</taxon>
        <taxon>Glossina</taxon>
    </lineage>
</organism>
<dbReference type="Proteomes" id="UP000092445">
    <property type="component" value="Unassembled WGS sequence"/>
</dbReference>
<evidence type="ECO:0000256" key="1">
    <source>
        <dbReference type="SAM" id="Phobius"/>
    </source>
</evidence>
<keyword evidence="1" id="KW-0812">Transmembrane</keyword>
<dbReference type="VEuPathDB" id="VectorBase:GPAI007251"/>
<dbReference type="EnsemblMetazoa" id="GPAI007251-RA">
    <property type="protein sequence ID" value="GPAI007251-PA"/>
    <property type="gene ID" value="GPAI007251"/>
</dbReference>
<keyword evidence="1" id="KW-0472">Membrane</keyword>
<reference evidence="2" key="2">
    <citation type="submission" date="2020-05" db="UniProtKB">
        <authorList>
            <consortium name="EnsemblMetazoa"/>
        </authorList>
    </citation>
    <scope>IDENTIFICATION</scope>
    <source>
        <strain evidence="2">IAEA</strain>
    </source>
</reference>
<evidence type="ECO:0000313" key="2">
    <source>
        <dbReference type="EnsemblMetazoa" id="GPAI007251-PA"/>
    </source>
</evidence>
<keyword evidence="1" id="KW-1133">Transmembrane helix</keyword>
<reference evidence="3" key="1">
    <citation type="submission" date="2014-03" db="EMBL/GenBank/DDBJ databases">
        <authorList>
            <person name="Aksoy S."/>
            <person name="Warren W."/>
            <person name="Wilson R.K."/>
        </authorList>
    </citation>
    <scope>NUCLEOTIDE SEQUENCE [LARGE SCALE GENOMIC DNA]</scope>
    <source>
        <strain evidence="3">IAEA</strain>
    </source>
</reference>
<sequence length="103" mass="11875">MAYGSLLADKLRTKGHQHYRLIYYLCLLFLLFLRLNAATTYKTRPPSAKQIQITQDSLRSGTFISARYIARDLRHSSVFKLVTSSVSISVTPEIMRKIIAYYI</sequence>
<name>A0A1A9Z8S6_GLOPL</name>
<accession>A0A1A9Z8S6</accession>
<feature type="transmembrane region" description="Helical" evidence="1">
    <location>
        <begin position="21"/>
        <end position="41"/>
    </location>
</feature>
<evidence type="ECO:0000313" key="3">
    <source>
        <dbReference type="Proteomes" id="UP000092445"/>
    </source>
</evidence>
<keyword evidence="3" id="KW-1185">Reference proteome</keyword>
<protein>
    <submittedName>
        <fullName evidence="2">Uncharacterized protein</fullName>
    </submittedName>
</protein>